<dbReference type="FunFam" id="2.20.110.10:FF:000002">
    <property type="entry name" value="Phosphatidylinositol 4-phosphate 5-kinase 8"/>
    <property type="match status" value="1"/>
</dbReference>
<dbReference type="InterPro" id="IPR052472">
    <property type="entry name" value="MORN3"/>
</dbReference>
<reference evidence="7 8" key="1">
    <citation type="submission" date="2019-07" db="EMBL/GenBank/DDBJ databases">
        <title>Genomics analysis of Aphanomyces spp. identifies a new class of oomycete effector associated with host adaptation.</title>
        <authorList>
            <person name="Gaulin E."/>
        </authorList>
    </citation>
    <scope>NUCLEOTIDE SEQUENCE [LARGE SCALE GENOMIC DNA]</scope>
    <source>
        <strain evidence="7 8">ATCC 201684</strain>
    </source>
</reference>
<accession>A0A6G0XIY3</accession>
<evidence type="ECO:0000256" key="5">
    <source>
        <dbReference type="ARBA" id="ARBA00045851"/>
    </source>
</evidence>
<dbReference type="GO" id="GO:0001669">
    <property type="term" value="C:acrosomal vesicle"/>
    <property type="evidence" value="ECO:0007669"/>
    <property type="project" value="UniProtKB-SubCell"/>
</dbReference>
<evidence type="ECO:0000256" key="2">
    <source>
        <dbReference type="ARBA" id="ARBA00022737"/>
    </source>
</evidence>
<dbReference type="SMART" id="SM00698">
    <property type="entry name" value="MORN"/>
    <property type="match status" value="6"/>
</dbReference>
<dbReference type="EMBL" id="VJMJ01000053">
    <property type="protein sequence ID" value="KAF0740247.1"/>
    <property type="molecule type" value="Genomic_DNA"/>
</dbReference>
<comment type="function">
    <text evidence="5">Assembles a suppression complex (suppresome) by tethering SIRT1 and MDM2 to regulate composite modifications of p53/TP53. Confers both deacetylation-mediated functional inactivation, by SIRT1, and ubiquitination-dependent degradation, by MDM2, of p53/TP53, promoting a proliferative and cell survival behaviors. May play a role in the regulation of spermatogenesis.</text>
</comment>
<evidence type="ECO:0000256" key="3">
    <source>
        <dbReference type="ARBA" id="ARBA00023329"/>
    </source>
</evidence>
<keyword evidence="3" id="KW-0968">Cytoplasmic vesicle</keyword>
<comment type="subcellular location">
    <subcellularLocation>
        <location evidence="1">Cytoplasmic vesicle</location>
        <location evidence="1">Secretory vesicle</location>
        <location evidence="1">Acrosome</location>
    </subcellularLocation>
</comment>
<evidence type="ECO:0000256" key="1">
    <source>
        <dbReference type="ARBA" id="ARBA00004218"/>
    </source>
</evidence>
<dbReference type="Pfam" id="PF02493">
    <property type="entry name" value="MORN"/>
    <property type="match status" value="6"/>
</dbReference>
<keyword evidence="8" id="KW-1185">Reference proteome</keyword>
<proteinExistence type="predicted"/>
<comment type="caution">
    <text evidence="7">The sequence shown here is derived from an EMBL/GenBank/DDBJ whole genome shotgun (WGS) entry which is preliminary data.</text>
</comment>
<evidence type="ECO:0000313" key="7">
    <source>
        <dbReference type="EMBL" id="KAF0740247.1"/>
    </source>
</evidence>
<dbReference type="Proteomes" id="UP000481153">
    <property type="component" value="Unassembled WGS sequence"/>
</dbReference>
<dbReference type="SUPFAM" id="SSF82185">
    <property type="entry name" value="Histone H3 K4-specific methyltransferase SET7/9 N-terminal domain"/>
    <property type="match status" value="2"/>
</dbReference>
<sequence length="363" mass="40935">MSTPRQLMAQPSSASSPLWKTREAKSVKSGAHHAIYWVKQGPSTTKDKFGNTIPGATSYVPAAKYTGEWQGDAKSGYGTYVCGSGNKYEGEWQDGKRHGKGTLWVKRKGSSKLIKQYTGDWVDDKRQGLGVFYYEDGGKYEGFWAKNCRDGKGRMTYADGSVYEGHWSANERSGMGILTMPNGNRYEGYWMHDKKEGPGRFFYKSTHKVYEAEWLDDMPKCGTYHDVAESAFDKPPEAFELPELELENPESVLNETIMQLREARLEAAHGATVFSLPSDTHKRIQEEFHAIDTRRRGVIRCVDLVRILESVEEDDHDGYEDRVSALLSELGASYDTLITLPECMDIMALLLEPVDEKEESNST</sequence>
<dbReference type="PANTHER" id="PTHR46511:SF1">
    <property type="entry name" value="MORN REPEAT-CONTAINING PROTEIN 3"/>
    <property type="match status" value="1"/>
</dbReference>
<evidence type="ECO:0000256" key="6">
    <source>
        <dbReference type="SAM" id="MobiDB-lite"/>
    </source>
</evidence>
<feature type="region of interest" description="Disordered" evidence="6">
    <location>
        <begin position="1"/>
        <end position="25"/>
    </location>
</feature>
<gene>
    <name evidence="7" type="ORF">Ae201684_004251</name>
</gene>
<evidence type="ECO:0000256" key="4">
    <source>
        <dbReference type="ARBA" id="ARBA00039854"/>
    </source>
</evidence>
<name>A0A6G0XIY3_9STRA</name>
<dbReference type="PANTHER" id="PTHR46511">
    <property type="entry name" value="MORN REPEAT-CONTAINING PROTEIN 3"/>
    <property type="match status" value="1"/>
</dbReference>
<organism evidence="7 8">
    <name type="scientific">Aphanomyces euteiches</name>
    <dbReference type="NCBI Taxonomy" id="100861"/>
    <lineage>
        <taxon>Eukaryota</taxon>
        <taxon>Sar</taxon>
        <taxon>Stramenopiles</taxon>
        <taxon>Oomycota</taxon>
        <taxon>Saprolegniomycetes</taxon>
        <taxon>Saprolegniales</taxon>
        <taxon>Verrucalvaceae</taxon>
        <taxon>Aphanomyces</taxon>
    </lineage>
</organism>
<feature type="compositionally biased region" description="Polar residues" evidence="6">
    <location>
        <begin position="1"/>
        <end position="18"/>
    </location>
</feature>
<dbReference type="Gene3D" id="2.20.110.10">
    <property type="entry name" value="Histone H3 K4-specific methyltransferase SET7/9 N-terminal domain"/>
    <property type="match status" value="3"/>
</dbReference>
<dbReference type="AlphaFoldDB" id="A0A6G0XIY3"/>
<dbReference type="InterPro" id="IPR003409">
    <property type="entry name" value="MORN"/>
</dbReference>
<evidence type="ECO:0000313" key="8">
    <source>
        <dbReference type="Proteomes" id="UP000481153"/>
    </source>
</evidence>
<keyword evidence="2" id="KW-0677">Repeat</keyword>
<protein>
    <recommendedName>
        <fullName evidence="4">MORN repeat-containing protein 3</fullName>
    </recommendedName>
</protein>
<dbReference type="VEuPathDB" id="FungiDB:AeMF1_016759"/>